<feature type="compositionally biased region" description="Basic residues" evidence="1">
    <location>
        <begin position="1"/>
        <end position="12"/>
    </location>
</feature>
<feature type="region of interest" description="Disordered" evidence="1">
    <location>
        <begin position="1"/>
        <end position="27"/>
    </location>
</feature>
<dbReference type="EMBL" id="CACVAT010000373">
    <property type="protein sequence ID" value="CAA6823150.1"/>
    <property type="molecule type" value="Genomic_DNA"/>
</dbReference>
<organism evidence="2">
    <name type="scientific">uncultured Thiotrichaceae bacterium</name>
    <dbReference type="NCBI Taxonomy" id="298394"/>
    <lineage>
        <taxon>Bacteria</taxon>
        <taxon>Pseudomonadati</taxon>
        <taxon>Pseudomonadota</taxon>
        <taxon>Gammaproteobacteria</taxon>
        <taxon>Thiotrichales</taxon>
        <taxon>Thiotrichaceae</taxon>
        <taxon>environmental samples</taxon>
    </lineage>
</organism>
<accession>A0A6S6U1R2</accession>
<reference evidence="2" key="1">
    <citation type="submission" date="2020-01" db="EMBL/GenBank/DDBJ databases">
        <authorList>
            <person name="Meier V. D."/>
            <person name="Meier V D."/>
        </authorList>
    </citation>
    <scope>NUCLEOTIDE SEQUENCE</scope>
    <source>
        <strain evidence="2">HLG_WM_MAG_09</strain>
    </source>
</reference>
<gene>
    <name evidence="2" type="ORF">HELGO_WM41605</name>
</gene>
<proteinExistence type="predicted"/>
<sequence length="163" mass="18442">MIRHMGTQRRSHNTLSHQIVGTPKPPKPDAGASFAFGGAGEEVFLLHYLYLLHDTHRITMSFSTKPTGYIKTALSDLQGAWGNLREEVVEHFGFPDSDKLLFHIDEAMSWESVRNLQYMKSAWLLVHNIAAQSEAPESIREWVEKVRIDLEQAIVAVQEGEAE</sequence>
<name>A0A6S6U1R2_9GAMM</name>
<evidence type="ECO:0000313" key="2">
    <source>
        <dbReference type="EMBL" id="CAA6823150.1"/>
    </source>
</evidence>
<protein>
    <submittedName>
        <fullName evidence="2">Uncharacterized protein</fullName>
    </submittedName>
</protein>
<evidence type="ECO:0000256" key="1">
    <source>
        <dbReference type="SAM" id="MobiDB-lite"/>
    </source>
</evidence>
<dbReference type="AlphaFoldDB" id="A0A6S6U1R2"/>